<sequence>MRDSQGYFKQGSSLSSSSFYLDPSVVLGRYSTSLGLGSLSSPGGRKRIPESSEIKVEEEVTNLCLMTDNNFDHSDQEEGCPALLFEVFVIVQLAAPYALTLVGKFILRCPNLDVIRKFFVNLNLSGSFHIGLLDQHLVAI</sequence>
<gene>
    <name evidence="1" type="ORF">IEQ34_006974</name>
</gene>
<dbReference type="AlphaFoldDB" id="A0AAV7H8A4"/>
<dbReference type="EMBL" id="JAGFBR010000007">
    <property type="protein sequence ID" value="KAH0464188.1"/>
    <property type="molecule type" value="Genomic_DNA"/>
</dbReference>
<dbReference type="Proteomes" id="UP000775213">
    <property type="component" value="Unassembled WGS sequence"/>
</dbReference>
<comment type="caution">
    <text evidence="1">The sequence shown here is derived from an EMBL/GenBank/DDBJ whole genome shotgun (WGS) entry which is preliminary data.</text>
</comment>
<evidence type="ECO:0000313" key="1">
    <source>
        <dbReference type="EMBL" id="KAH0464188.1"/>
    </source>
</evidence>
<proteinExistence type="predicted"/>
<organism evidence="1 2">
    <name type="scientific">Dendrobium chrysotoxum</name>
    <name type="common">Orchid</name>
    <dbReference type="NCBI Taxonomy" id="161865"/>
    <lineage>
        <taxon>Eukaryota</taxon>
        <taxon>Viridiplantae</taxon>
        <taxon>Streptophyta</taxon>
        <taxon>Embryophyta</taxon>
        <taxon>Tracheophyta</taxon>
        <taxon>Spermatophyta</taxon>
        <taxon>Magnoliopsida</taxon>
        <taxon>Liliopsida</taxon>
        <taxon>Asparagales</taxon>
        <taxon>Orchidaceae</taxon>
        <taxon>Epidendroideae</taxon>
        <taxon>Malaxideae</taxon>
        <taxon>Dendrobiinae</taxon>
        <taxon>Dendrobium</taxon>
    </lineage>
</organism>
<accession>A0AAV7H8A4</accession>
<keyword evidence="2" id="KW-1185">Reference proteome</keyword>
<protein>
    <submittedName>
        <fullName evidence="1">Uncharacterized protein</fullName>
    </submittedName>
</protein>
<evidence type="ECO:0000313" key="2">
    <source>
        <dbReference type="Proteomes" id="UP000775213"/>
    </source>
</evidence>
<name>A0AAV7H8A4_DENCH</name>
<reference evidence="1 2" key="1">
    <citation type="journal article" date="2021" name="Hortic Res">
        <title>Chromosome-scale assembly of the Dendrobium chrysotoxum genome enhances the understanding of orchid evolution.</title>
        <authorList>
            <person name="Zhang Y."/>
            <person name="Zhang G.Q."/>
            <person name="Zhang D."/>
            <person name="Liu X.D."/>
            <person name="Xu X.Y."/>
            <person name="Sun W.H."/>
            <person name="Yu X."/>
            <person name="Zhu X."/>
            <person name="Wang Z.W."/>
            <person name="Zhao X."/>
            <person name="Zhong W.Y."/>
            <person name="Chen H."/>
            <person name="Yin W.L."/>
            <person name="Huang T."/>
            <person name="Niu S.C."/>
            <person name="Liu Z.J."/>
        </authorList>
    </citation>
    <scope>NUCLEOTIDE SEQUENCE [LARGE SCALE GENOMIC DNA]</scope>
    <source>
        <strain evidence="1">Lindl</strain>
    </source>
</reference>